<sequence length="73" mass="7647">MTVRKSATEHTTDRSKADRPEANGPEPRRTETSRLSPGQFADSGHLGSDLLLVGTHFTATLLGSILSASGVVG</sequence>
<name>A0A9X2UNL5_9BACT</name>
<evidence type="ECO:0000256" key="1">
    <source>
        <dbReference type="SAM" id="MobiDB-lite"/>
    </source>
</evidence>
<reference evidence="2" key="1">
    <citation type="submission" date="2022-08" db="EMBL/GenBank/DDBJ databases">
        <title>Genomic Encyclopedia of Type Strains, Phase V (KMG-V): Genome sequencing to study the core and pangenomes of soil and plant-associated prokaryotes.</title>
        <authorList>
            <person name="Whitman W."/>
        </authorList>
    </citation>
    <scope>NUCLEOTIDE SEQUENCE</scope>
    <source>
        <strain evidence="2">SP3012</strain>
    </source>
</reference>
<comment type="caution">
    <text evidence="2">The sequence shown here is derived from an EMBL/GenBank/DDBJ whole genome shotgun (WGS) entry which is preliminary data.</text>
</comment>
<feature type="region of interest" description="Disordered" evidence="1">
    <location>
        <begin position="1"/>
        <end position="41"/>
    </location>
</feature>
<organism evidence="2 3">
    <name type="scientific">Salinibacter ruber</name>
    <dbReference type="NCBI Taxonomy" id="146919"/>
    <lineage>
        <taxon>Bacteria</taxon>
        <taxon>Pseudomonadati</taxon>
        <taxon>Rhodothermota</taxon>
        <taxon>Rhodothermia</taxon>
        <taxon>Rhodothermales</taxon>
        <taxon>Salinibacteraceae</taxon>
        <taxon>Salinibacter</taxon>
    </lineage>
</organism>
<feature type="compositionally biased region" description="Basic and acidic residues" evidence="1">
    <location>
        <begin position="1"/>
        <end position="32"/>
    </location>
</feature>
<dbReference type="Proteomes" id="UP001155040">
    <property type="component" value="Unassembled WGS sequence"/>
</dbReference>
<dbReference type="EMBL" id="JANUBF010000049">
    <property type="protein sequence ID" value="MCS4038251.1"/>
    <property type="molecule type" value="Genomic_DNA"/>
</dbReference>
<protein>
    <submittedName>
        <fullName evidence="2">Uncharacterized protein</fullName>
    </submittedName>
</protein>
<evidence type="ECO:0000313" key="2">
    <source>
        <dbReference type="EMBL" id="MCS4038251.1"/>
    </source>
</evidence>
<dbReference type="AlphaFoldDB" id="A0A9X2UNL5"/>
<proteinExistence type="predicted"/>
<accession>A0A9X2UNL5</accession>
<gene>
    <name evidence="2" type="ORF">GGQ01_003343</name>
</gene>
<evidence type="ECO:0000313" key="3">
    <source>
        <dbReference type="Proteomes" id="UP001155040"/>
    </source>
</evidence>